<name>A0ACB9NTB3_9MYRT</name>
<sequence>MSTISGVLVLAFAMSYLCVPGDGLDVTLVEWSCDDGWVPETGDSMRAITDLITQLINITPLEDYSFKDWKQRGDDRMWGHANCSPNLWDKNDCSKCLVIADGELKHSCPFRKGARVKLRDCKMRYHNYDFDPNW</sequence>
<dbReference type="EMBL" id="CM042886">
    <property type="protein sequence ID" value="KAI4339973.1"/>
    <property type="molecule type" value="Genomic_DNA"/>
</dbReference>
<proteinExistence type="predicted"/>
<dbReference type="Proteomes" id="UP001057402">
    <property type="component" value="Chromosome 7"/>
</dbReference>
<comment type="caution">
    <text evidence="1">The sequence shown here is derived from an EMBL/GenBank/DDBJ whole genome shotgun (WGS) entry which is preliminary data.</text>
</comment>
<accession>A0ACB9NTB3</accession>
<evidence type="ECO:0000313" key="2">
    <source>
        <dbReference type="Proteomes" id="UP001057402"/>
    </source>
</evidence>
<gene>
    <name evidence="1" type="ORF">MLD38_024855</name>
</gene>
<organism evidence="1 2">
    <name type="scientific">Melastoma candidum</name>
    <dbReference type="NCBI Taxonomy" id="119954"/>
    <lineage>
        <taxon>Eukaryota</taxon>
        <taxon>Viridiplantae</taxon>
        <taxon>Streptophyta</taxon>
        <taxon>Embryophyta</taxon>
        <taxon>Tracheophyta</taxon>
        <taxon>Spermatophyta</taxon>
        <taxon>Magnoliopsida</taxon>
        <taxon>eudicotyledons</taxon>
        <taxon>Gunneridae</taxon>
        <taxon>Pentapetalae</taxon>
        <taxon>rosids</taxon>
        <taxon>malvids</taxon>
        <taxon>Myrtales</taxon>
        <taxon>Melastomataceae</taxon>
        <taxon>Melastomatoideae</taxon>
        <taxon>Melastomateae</taxon>
        <taxon>Melastoma</taxon>
    </lineage>
</organism>
<evidence type="ECO:0000313" key="1">
    <source>
        <dbReference type="EMBL" id="KAI4339973.1"/>
    </source>
</evidence>
<reference evidence="2" key="1">
    <citation type="journal article" date="2023" name="Front. Plant Sci.">
        <title>Chromosomal-level genome assembly of Melastoma candidum provides insights into trichome evolution.</title>
        <authorList>
            <person name="Zhong Y."/>
            <person name="Wu W."/>
            <person name="Sun C."/>
            <person name="Zou P."/>
            <person name="Liu Y."/>
            <person name="Dai S."/>
            <person name="Zhou R."/>
        </authorList>
    </citation>
    <scope>NUCLEOTIDE SEQUENCE [LARGE SCALE GENOMIC DNA]</scope>
</reference>
<protein>
    <submittedName>
        <fullName evidence="1">Uncharacterized protein</fullName>
    </submittedName>
</protein>
<keyword evidence="2" id="KW-1185">Reference proteome</keyword>